<dbReference type="GO" id="GO:0005576">
    <property type="term" value="C:extracellular region"/>
    <property type="evidence" value="ECO:0007669"/>
    <property type="project" value="InterPro"/>
</dbReference>
<dbReference type="SUPFAM" id="SSF57180">
    <property type="entry name" value="Cellulose-binding domain"/>
    <property type="match status" value="1"/>
</dbReference>
<dbReference type="Pfam" id="PF01083">
    <property type="entry name" value="Cutinase"/>
    <property type="match status" value="1"/>
</dbReference>
<dbReference type="EMBL" id="JAVRRL010000029">
    <property type="protein sequence ID" value="KAK5112651.1"/>
    <property type="molecule type" value="Genomic_DNA"/>
</dbReference>
<dbReference type="SUPFAM" id="SSF53474">
    <property type="entry name" value="alpha/beta-Hydrolases"/>
    <property type="match status" value="1"/>
</dbReference>
<name>A0AAN7TNA2_9PEZI</name>
<dbReference type="PANTHER" id="PTHR33630">
    <property type="entry name" value="CUTINASE RV1984C-RELATED-RELATED"/>
    <property type="match status" value="1"/>
</dbReference>
<evidence type="ECO:0000256" key="2">
    <source>
        <dbReference type="ARBA" id="ARBA00022801"/>
    </source>
</evidence>
<protein>
    <recommendedName>
        <fullName evidence="6">CBM1 domain-containing protein</fullName>
    </recommendedName>
</protein>
<dbReference type="GO" id="GO:0005975">
    <property type="term" value="P:carbohydrate metabolic process"/>
    <property type="evidence" value="ECO:0007669"/>
    <property type="project" value="InterPro"/>
</dbReference>
<evidence type="ECO:0000313" key="8">
    <source>
        <dbReference type="Proteomes" id="UP001310890"/>
    </source>
</evidence>
<dbReference type="InterPro" id="IPR035971">
    <property type="entry name" value="CBD_sf"/>
</dbReference>
<reference evidence="7" key="1">
    <citation type="submission" date="2023-08" db="EMBL/GenBank/DDBJ databases">
        <title>Black Yeasts Isolated from many extreme environments.</title>
        <authorList>
            <person name="Coleine C."/>
            <person name="Stajich J.E."/>
            <person name="Selbmann L."/>
        </authorList>
    </citation>
    <scope>NUCLEOTIDE SEQUENCE</scope>
    <source>
        <strain evidence="7">CCFEE 5401</strain>
    </source>
</reference>
<evidence type="ECO:0000256" key="1">
    <source>
        <dbReference type="ARBA" id="ARBA00022729"/>
    </source>
</evidence>
<gene>
    <name evidence="7" type="ORF">LTR62_003967</name>
</gene>
<feature type="signal peptide" evidence="5">
    <location>
        <begin position="1"/>
        <end position="16"/>
    </location>
</feature>
<dbReference type="SMART" id="SM01110">
    <property type="entry name" value="Cutinase"/>
    <property type="match status" value="1"/>
</dbReference>
<evidence type="ECO:0000256" key="5">
    <source>
        <dbReference type="SAM" id="SignalP"/>
    </source>
</evidence>
<evidence type="ECO:0000256" key="3">
    <source>
        <dbReference type="ARBA" id="ARBA00023157"/>
    </source>
</evidence>
<evidence type="ECO:0000259" key="6">
    <source>
        <dbReference type="SMART" id="SM00236"/>
    </source>
</evidence>
<dbReference type="Gene3D" id="3.40.50.1820">
    <property type="entry name" value="alpha/beta hydrolase"/>
    <property type="match status" value="1"/>
</dbReference>
<sequence length="305" mass="30673">MLSALVLALPALAACAAMPAVLEERQSCPNIHIFGARETTTPQGYGSSSTVVNDVLNAYPGSTAEALVYPACGGQSSCGGVSYANSAAQGTSTAASDINAYVAKCPNTQIVLVGYSQGGQVFDNVVCGGGDAAEGISSTAVPLTAAAQAAVKAVILMGDPRYVYGFSYEVGTCRAGGFDARSSSFQCPVGNKIQSYCDSADPYCCNGNDANVHQGYGAEYGQAALTFIKSKLSSSSGSAPVSSTVAHSSATSAPHSSTAVSSAQPTSTSVGSSGSVPKYGQCSATKGCVAGTTCKYMNPYYSQCL</sequence>
<dbReference type="InterPro" id="IPR029058">
    <property type="entry name" value="AB_hydrolase_fold"/>
</dbReference>
<evidence type="ECO:0000256" key="4">
    <source>
        <dbReference type="SAM" id="MobiDB-lite"/>
    </source>
</evidence>
<keyword evidence="2" id="KW-0378">Hydrolase</keyword>
<dbReference type="PANTHER" id="PTHR33630:SF13">
    <property type="entry name" value="ACETYLXYLAN ESTERASE"/>
    <property type="match status" value="1"/>
</dbReference>
<keyword evidence="3" id="KW-1015">Disulfide bond</keyword>
<feature type="compositionally biased region" description="Low complexity" evidence="4">
    <location>
        <begin position="253"/>
        <end position="277"/>
    </location>
</feature>
<comment type="caution">
    <text evidence="7">The sequence shown here is derived from an EMBL/GenBank/DDBJ whole genome shotgun (WGS) entry which is preliminary data.</text>
</comment>
<evidence type="ECO:0000313" key="7">
    <source>
        <dbReference type="EMBL" id="KAK5112651.1"/>
    </source>
</evidence>
<dbReference type="GO" id="GO:0030248">
    <property type="term" value="F:cellulose binding"/>
    <property type="evidence" value="ECO:0007669"/>
    <property type="project" value="InterPro"/>
</dbReference>
<dbReference type="Proteomes" id="UP001310890">
    <property type="component" value="Unassembled WGS sequence"/>
</dbReference>
<dbReference type="AlphaFoldDB" id="A0AAN7TNA2"/>
<proteinExistence type="predicted"/>
<organism evidence="7 8">
    <name type="scientific">Meristemomyces frigidus</name>
    <dbReference type="NCBI Taxonomy" id="1508187"/>
    <lineage>
        <taxon>Eukaryota</taxon>
        <taxon>Fungi</taxon>
        <taxon>Dikarya</taxon>
        <taxon>Ascomycota</taxon>
        <taxon>Pezizomycotina</taxon>
        <taxon>Dothideomycetes</taxon>
        <taxon>Dothideomycetidae</taxon>
        <taxon>Mycosphaerellales</taxon>
        <taxon>Teratosphaeriaceae</taxon>
        <taxon>Meristemomyces</taxon>
    </lineage>
</organism>
<dbReference type="GO" id="GO:0052689">
    <property type="term" value="F:carboxylic ester hydrolase activity"/>
    <property type="evidence" value="ECO:0007669"/>
    <property type="project" value="UniProtKB-ARBA"/>
</dbReference>
<feature type="chain" id="PRO_5042993681" description="CBM1 domain-containing protein" evidence="5">
    <location>
        <begin position="17"/>
        <end position="305"/>
    </location>
</feature>
<accession>A0AAN7TNA2</accession>
<feature type="region of interest" description="Disordered" evidence="4">
    <location>
        <begin position="253"/>
        <end position="278"/>
    </location>
</feature>
<dbReference type="InterPro" id="IPR000675">
    <property type="entry name" value="Cutinase/axe"/>
</dbReference>
<keyword evidence="1 5" id="KW-0732">Signal</keyword>
<dbReference type="InterPro" id="IPR000254">
    <property type="entry name" value="CBD"/>
</dbReference>
<dbReference type="SMART" id="SM00236">
    <property type="entry name" value="fCBD"/>
    <property type="match status" value="1"/>
</dbReference>
<feature type="domain" description="CBM1" evidence="6">
    <location>
        <begin position="277"/>
        <end position="305"/>
    </location>
</feature>